<keyword evidence="11" id="KW-1185">Reference proteome</keyword>
<dbReference type="PIRSF" id="PIRSF005539">
    <property type="entry name" value="Pept_S33_TRI_F1"/>
    <property type="match status" value="1"/>
</dbReference>
<evidence type="ECO:0000256" key="2">
    <source>
        <dbReference type="ARBA" id="ARBA00010088"/>
    </source>
</evidence>
<organism evidence="10 11">
    <name type="scientific">Neobacillus mesonae</name>
    <dbReference type="NCBI Taxonomy" id="1193713"/>
    <lineage>
        <taxon>Bacteria</taxon>
        <taxon>Bacillati</taxon>
        <taxon>Bacillota</taxon>
        <taxon>Bacilli</taxon>
        <taxon>Bacillales</taxon>
        <taxon>Bacillaceae</taxon>
        <taxon>Neobacillus</taxon>
    </lineage>
</organism>
<dbReference type="EMBL" id="CP022572">
    <property type="protein sequence ID" value="AZU62027.1"/>
    <property type="molecule type" value="Genomic_DNA"/>
</dbReference>
<dbReference type="Pfam" id="PF00561">
    <property type="entry name" value="Abhydrolase_1"/>
    <property type="match status" value="1"/>
</dbReference>
<evidence type="ECO:0000259" key="9">
    <source>
        <dbReference type="Pfam" id="PF00561"/>
    </source>
</evidence>
<keyword evidence="5 7" id="KW-0378">Hydrolase</keyword>
<dbReference type="PANTHER" id="PTHR43798:SF28">
    <property type="entry name" value="AB HYDROLASE-1 DOMAIN-CONTAINING PROTEIN"/>
    <property type="match status" value="1"/>
</dbReference>
<dbReference type="InterPro" id="IPR002410">
    <property type="entry name" value="Peptidase_S33"/>
</dbReference>
<evidence type="ECO:0000256" key="4">
    <source>
        <dbReference type="ARBA" id="ARBA00021843"/>
    </source>
</evidence>
<dbReference type="InterPro" id="IPR050266">
    <property type="entry name" value="AB_hydrolase_sf"/>
</dbReference>
<dbReference type="Gene3D" id="3.40.50.1820">
    <property type="entry name" value="alpha/beta hydrolase"/>
    <property type="match status" value="1"/>
</dbReference>
<feature type="active site" description="Nucleophile" evidence="8">
    <location>
        <position position="103"/>
    </location>
</feature>
<sequence>MKMYKEGFVEVTGGRVWYQRFDEGAAGTPLIVLHGGPGSSSYSLQGLKELAKDRPVILYDQLGCGRSERPTDVSLWHVDRFVEELRQIRAALTLDEVHILGHSWGTTLAAAYCLSEPKPNGVKSVIYSSPCLSAPLWEQDQRRNLKKLPLDVQETIKRCEENGTTESPEFQAAIEVFSKHFVNRLEKNPEWLENRPRDYRNPEVYNIMWGPSEFTVKGNLKTFDCTASLKEITCPTLYTCGRYDEATPETTEYYSSLTPNSKFHVYENSAHMPYVEEEREYMQVVGDFLKSVG</sequence>
<evidence type="ECO:0000256" key="1">
    <source>
        <dbReference type="ARBA" id="ARBA00001585"/>
    </source>
</evidence>
<reference evidence="10 11" key="1">
    <citation type="submission" date="2017-07" db="EMBL/GenBank/DDBJ databases">
        <title>The complete genome sequence of Bacillus mesonae strain H20-5, an efficient strain improving plant abiotic stress resistance.</title>
        <authorList>
            <person name="Kim S.Y."/>
            <person name="Song H."/>
            <person name="Sang M.K."/>
            <person name="Weon H.-Y."/>
            <person name="Song J."/>
        </authorList>
    </citation>
    <scope>NUCLEOTIDE SEQUENCE [LARGE SCALE GENOMIC DNA]</scope>
    <source>
        <strain evidence="10 11">H20-5</strain>
    </source>
</reference>
<dbReference type="OrthoDB" id="9796770at2"/>
<dbReference type="GO" id="GO:0016020">
    <property type="term" value="C:membrane"/>
    <property type="evidence" value="ECO:0007669"/>
    <property type="project" value="TreeGrafter"/>
</dbReference>
<dbReference type="Proteomes" id="UP000282892">
    <property type="component" value="Chromosome"/>
</dbReference>
<dbReference type="GO" id="GO:0004177">
    <property type="term" value="F:aminopeptidase activity"/>
    <property type="evidence" value="ECO:0007669"/>
    <property type="project" value="UniProtKB-KW"/>
</dbReference>
<evidence type="ECO:0000313" key="10">
    <source>
        <dbReference type="EMBL" id="AZU62027.1"/>
    </source>
</evidence>
<dbReference type="KEGG" id="nmk:CHR53_12455"/>
<dbReference type="GO" id="GO:0006508">
    <property type="term" value="P:proteolysis"/>
    <property type="evidence" value="ECO:0007669"/>
    <property type="project" value="UniProtKB-KW"/>
</dbReference>
<dbReference type="InterPro" id="IPR000073">
    <property type="entry name" value="AB_hydrolase_1"/>
</dbReference>
<dbReference type="EC" id="3.4.11.5" evidence="3 7"/>
<keyword evidence="7" id="KW-0031">Aminopeptidase</keyword>
<gene>
    <name evidence="10" type="ORF">CHR53_12455</name>
</gene>
<evidence type="ECO:0000256" key="8">
    <source>
        <dbReference type="PIRSR" id="PIRSR005539-1"/>
    </source>
</evidence>
<feature type="active site" description="Proton donor" evidence="8">
    <location>
        <position position="271"/>
    </location>
</feature>
<accession>A0A3Q9QSB3</accession>
<dbReference type="InterPro" id="IPR029058">
    <property type="entry name" value="AB_hydrolase_fold"/>
</dbReference>
<name>A0A3Q9QSB3_9BACI</name>
<dbReference type="InterPro" id="IPR005945">
    <property type="entry name" value="Pro_imino_pep"/>
</dbReference>
<feature type="active site" evidence="8">
    <location>
        <position position="244"/>
    </location>
</feature>
<comment type="similarity">
    <text evidence="2 7">Belongs to the peptidase S33 family.</text>
</comment>
<comment type="catalytic activity">
    <reaction evidence="1 7">
        <text>Release of N-terminal proline from a peptide.</text>
        <dbReference type="EC" id="3.4.11.5"/>
    </reaction>
</comment>
<keyword evidence="7" id="KW-0645">Protease</keyword>
<evidence type="ECO:0000313" key="11">
    <source>
        <dbReference type="Proteomes" id="UP000282892"/>
    </source>
</evidence>
<dbReference type="PRINTS" id="PR00793">
    <property type="entry name" value="PROAMNOPTASE"/>
</dbReference>
<dbReference type="SUPFAM" id="SSF53474">
    <property type="entry name" value="alpha/beta-Hydrolases"/>
    <property type="match status" value="1"/>
</dbReference>
<protein>
    <recommendedName>
        <fullName evidence="4 7">Proline iminopeptidase</fullName>
        <shortName evidence="7">PIP</shortName>
        <ecNumber evidence="3 7">3.4.11.5</ecNumber>
    </recommendedName>
    <alternativeName>
        <fullName evidence="6 7">Prolyl aminopeptidase</fullName>
    </alternativeName>
</protein>
<evidence type="ECO:0000256" key="7">
    <source>
        <dbReference type="PIRNR" id="PIRNR005539"/>
    </source>
</evidence>
<feature type="domain" description="AB hydrolase-1" evidence="9">
    <location>
        <begin position="29"/>
        <end position="277"/>
    </location>
</feature>
<comment type="function">
    <text evidence="7">Releases the N-terminal proline from various substrates.</text>
</comment>
<evidence type="ECO:0000256" key="6">
    <source>
        <dbReference type="ARBA" id="ARBA00029605"/>
    </source>
</evidence>
<proteinExistence type="inferred from homology"/>
<dbReference type="PANTHER" id="PTHR43798">
    <property type="entry name" value="MONOACYLGLYCEROL LIPASE"/>
    <property type="match status" value="1"/>
</dbReference>
<evidence type="ECO:0000256" key="3">
    <source>
        <dbReference type="ARBA" id="ARBA00012568"/>
    </source>
</evidence>
<evidence type="ECO:0000256" key="5">
    <source>
        <dbReference type="ARBA" id="ARBA00022801"/>
    </source>
</evidence>
<dbReference type="AlphaFoldDB" id="A0A3Q9QSB3"/>
<dbReference type="NCBIfam" id="TIGR01250">
    <property type="entry name" value="pro_imino_pep_2"/>
    <property type="match status" value="1"/>
</dbReference>
<dbReference type="STRING" id="1193713.GCA_001636315_04923"/>